<dbReference type="Proteomes" id="UP000008953">
    <property type="component" value="Chromosome"/>
</dbReference>
<reference evidence="1 2" key="2">
    <citation type="submission" date="2010-03" db="EMBL/GenBank/DDBJ databases">
        <authorList>
            <person name="Pajon A."/>
        </authorList>
    </citation>
    <scope>NUCLEOTIDE SEQUENCE [LARGE SCALE GENOMIC DNA]</scope>
    <source>
        <strain evidence="1 2">XB6B4</strain>
    </source>
</reference>
<dbReference type="HOGENOM" id="CLU_3417019_0_0_9"/>
<gene>
    <name evidence="1" type="ORF">RO1_14490</name>
</gene>
<organism evidence="1 2">
    <name type="scientific">Roseburia intestinalis XB6B4</name>
    <dbReference type="NCBI Taxonomy" id="718255"/>
    <lineage>
        <taxon>Bacteria</taxon>
        <taxon>Bacillati</taxon>
        <taxon>Bacillota</taxon>
        <taxon>Clostridia</taxon>
        <taxon>Lachnospirales</taxon>
        <taxon>Lachnospiraceae</taxon>
        <taxon>Roseburia</taxon>
    </lineage>
</organism>
<reference evidence="1 2" key="1">
    <citation type="submission" date="2010-03" db="EMBL/GenBank/DDBJ databases">
        <title>The genome sequence of Roseburia intestinalis XB6B4.</title>
        <authorList>
            <consortium name="metaHIT consortium -- http://www.metahit.eu/"/>
            <person name="Pajon A."/>
            <person name="Turner K."/>
            <person name="Parkhill J."/>
            <person name="Bernalier A."/>
        </authorList>
    </citation>
    <scope>NUCLEOTIDE SEQUENCE [LARGE SCALE GENOMIC DNA]</scope>
    <source>
        <strain evidence="1 2">XB6B4</strain>
    </source>
</reference>
<dbReference type="AlphaFoldDB" id="D4KXH4"/>
<accession>D4KXH4</accession>
<sequence length="26" mass="3282">MRYGKISYPYRIIHDNRMFAKHAFCY</sequence>
<protein>
    <submittedName>
        <fullName evidence="1">Uncharacterized protein</fullName>
    </submittedName>
</protein>
<dbReference type="EMBL" id="FP929050">
    <property type="protein sequence ID" value="CBL12064.1"/>
    <property type="molecule type" value="Genomic_DNA"/>
</dbReference>
<name>D4KXH4_9FIRM</name>
<proteinExistence type="predicted"/>
<dbReference type="KEGG" id="rix:RO1_14490"/>
<evidence type="ECO:0000313" key="1">
    <source>
        <dbReference type="EMBL" id="CBL12064.1"/>
    </source>
</evidence>
<evidence type="ECO:0000313" key="2">
    <source>
        <dbReference type="Proteomes" id="UP000008953"/>
    </source>
</evidence>